<dbReference type="OrthoDB" id="3174856at2"/>
<dbReference type="AlphaFoldDB" id="A0A1Y3XXN6"/>
<dbReference type="EMBL" id="NFIE01000001">
    <property type="protein sequence ID" value="OUN89901.1"/>
    <property type="molecule type" value="Genomic_DNA"/>
</dbReference>
<protein>
    <submittedName>
        <fullName evidence="1">Uncharacterized protein</fullName>
    </submittedName>
</protein>
<evidence type="ECO:0000313" key="1">
    <source>
        <dbReference type="EMBL" id="OUN89901.1"/>
    </source>
</evidence>
<organism evidence="1 2">
    <name type="scientific">[Collinsella] massiliensis</name>
    <dbReference type="NCBI Taxonomy" id="1232426"/>
    <lineage>
        <taxon>Bacteria</taxon>
        <taxon>Bacillati</taxon>
        <taxon>Actinomycetota</taxon>
        <taxon>Coriobacteriia</taxon>
        <taxon>Coriobacteriales</taxon>
        <taxon>Coriobacteriaceae</taxon>
        <taxon>Enorma</taxon>
    </lineage>
</organism>
<reference evidence="2" key="1">
    <citation type="submission" date="2017-04" db="EMBL/GenBank/DDBJ databases">
        <title>Function of individual gut microbiota members based on whole genome sequencing of pure cultures obtained from chicken caecum.</title>
        <authorList>
            <person name="Medvecky M."/>
            <person name="Cejkova D."/>
            <person name="Polansky O."/>
            <person name="Karasova D."/>
            <person name="Kubasova T."/>
            <person name="Cizek A."/>
            <person name="Rychlik I."/>
        </authorList>
    </citation>
    <scope>NUCLEOTIDE SEQUENCE [LARGE SCALE GENOMIC DNA]</scope>
    <source>
        <strain evidence="2">An5</strain>
    </source>
</reference>
<gene>
    <name evidence="1" type="ORF">B5G02_00675</name>
</gene>
<comment type="caution">
    <text evidence="1">The sequence shown here is derived from an EMBL/GenBank/DDBJ whole genome shotgun (WGS) entry which is preliminary data.</text>
</comment>
<dbReference type="RefSeq" id="WP_019239222.1">
    <property type="nucleotide sequence ID" value="NZ_CABKRW010000072.1"/>
</dbReference>
<sequence>MDQTSFQAEAFGELQSLVDGLFATRQVIDRLDLIMQAEVLDLDPDLLEIVNLLPPGAYERQRLCDQLNSALAAHGWGSMYGTVE</sequence>
<keyword evidence="2" id="KW-1185">Reference proteome</keyword>
<accession>A0A1Y3XXN6</accession>
<name>A0A1Y3XXN6_9ACTN</name>
<evidence type="ECO:0000313" key="2">
    <source>
        <dbReference type="Proteomes" id="UP000195781"/>
    </source>
</evidence>
<proteinExistence type="predicted"/>
<dbReference type="Proteomes" id="UP000195781">
    <property type="component" value="Unassembled WGS sequence"/>
</dbReference>